<accession>A0AAP6JIT3</accession>
<proteinExistence type="predicted"/>
<dbReference type="Proteomes" id="UP001302316">
    <property type="component" value="Unassembled WGS sequence"/>
</dbReference>
<protein>
    <submittedName>
        <fullName evidence="1">Uncharacterized protein</fullName>
    </submittedName>
</protein>
<keyword evidence="2" id="KW-1185">Reference proteome</keyword>
<evidence type="ECO:0000313" key="1">
    <source>
        <dbReference type="EMBL" id="MEA5446019.1"/>
    </source>
</evidence>
<dbReference type="AlphaFoldDB" id="A0AAP6JIT3"/>
<dbReference type="RefSeq" id="WP_346051980.1">
    <property type="nucleotide sequence ID" value="NZ_JAYGII010000019.1"/>
</dbReference>
<comment type="caution">
    <text evidence="1">The sequence shown here is derived from an EMBL/GenBank/DDBJ whole genome shotgun (WGS) entry which is preliminary data.</text>
</comment>
<organism evidence="1 2">
    <name type="scientific">Natronospira elongata</name>
    <dbReference type="NCBI Taxonomy" id="3110268"/>
    <lineage>
        <taxon>Bacteria</taxon>
        <taxon>Pseudomonadati</taxon>
        <taxon>Pseudomonadota</taxon>
        <taxon>Gammaproteobacteria</taxon>
        <taxon>Natronospirales</taxon>
        <taxon>Natronospiraceae</taxon>
        <taxon>Natronospira</taxon>
    </lineage>
</organism>
<dbReference type="EMBL" id="JAYGII010000019">
    <property type="protein sequence ID" value="MEA5446019.1"/>
    <property type="molecule type" value="Genomic_DNA"/>
</dbReference>
<evidence type="ECO:0000313" key="2">
    <source>
        <dbReference type="Proteomes" id="UP001302316"/>
    </source>
</evidence>
<name>A0AAP6JIT3_9GAMM</name>
<reference evidence="1 2" key="1">
    <citation type="submission" date="2023-12" db="EMBL/GenBank/DDBJ databases">
        <title>Whole-genome sequencing of halo(alkali)philic microorganisms from hypersaline lakes.</title>
        <authorList>
            <person name="Sorokin D.Y."/>
            <person name="Merkel A.Y."/>
            <person name="Messina E."/>
            <person name="Yakimov M."/>
        </authorList>
    </citation>
    <scope>NUCLEOTIDE SEQUENCE [LARGE SCALE GENOMIC DNA]</scope>
    <source>
        <strain evidence="1 2">AB-CW1</strain>
    </source>
</reference>
<sequence>MSVEARQAAERDRIQALRGGFRERGYVLARQVIGRNAAMLYAQSALMQRDDYWMPEPAYQARGRYADAFGEAILAQLTPLVSEITGRRLEPCYSFLRIYQAGSQLRPHRDRPSCEFSVTMHVGKGPGAGDWPIWIEGPDGPSAVSMEPGDLMVYRGAALSHWREPFHGDVWVQLFLHYVDADGPYAHYRYDGRRRLGAFRIGEDQRDLPDPSRLNPEDGCWCGSGLMVKGCHPATLES</sequence>
<gene>
    <name evidence="1" type="ORF">VCB98_09330</name>
</gene>